<gene>
    <name evidence="2" type="ORF">B6F84_08425</name>
</gene>
<dbReference type="OrthoDB" id="42895at2157"/>
<keyword evidence="1" id="KW-0175">Coiled coil</keyword>
<reference evidence="2 3" key="1">
    <citation type="submission" date="2017-03" db="EMBL/GenBank/DDBJ databases">
        <title>Sulfur activation and transportation mechanism of thermophilic Archaea Acidianus manzaensis YN-25.</title>
        <authorList>
            <person name="Ma Y."/>
            <person name="Yang Y."/>
            <person name="Xia J."/>
        </authorList>
    </citation>
    <scope>NUCLEOTIDE SEQUENCE [LARGE SCALE GENOMIC DNA]</scope>
    <source>
        <strain evidence="2 3">YN-25</strain>
    </source>
</reference>
<organism evidence="2 3">
    <name type="scientific">Acidianus manzaensis</name>
    <dbReference type="NCBI Taxonomy" id="282676"/>
    <lineage>
        <taxon>Archaea</taxon>
        <taxon>Thermoproteota</taxon>
        <taxon>Thermoprotei</taxon>
        <taxon>Sulfolobales</taxon>
        <taxon>Sulfolobaceae</taxon>
        <taxon>Acidianus</taxon>
    </lineage>
</organism>
<protein>
    <submittedName>
        <fullName evidence="2">Uncharacterized protein</fullName>
    </submittedName>
</protein>
<accession>A0A1W6K0S8</accession>
<dbReference type="Proteomes" id="UP000193404">
    <property type="component" value="Chromosome"/>
</dbReference>
<evidence type="ECO:0000256" key="1">
    <source>
        <dbReference type="SAM" id="Coils"/>
    </source>
</evidence>
<keyword evidence="3" id="KW-1185">Reference proteome</keyword>
<dbReference type="STRING" id="282676.B6F84_08425"/>
<dbReference type="EMBL" id="CP020477">
    <property type="protein sequence ID" value="ARM76044.1"/>
    <property type="molecule type" value="Genomic_DNA"/>
</dbReference>
<evidence type="ECO:0000313" key="3">
    <source>
        <dbReference type="Proteomes" id="UP000193404"/>
    </source>
</evidence>
<dbReference type="RefSeq" id="WP_148691825.1">
    <property type="nucleotide sequence ID" value="NZ_CP020477.1"/>
</dbReference>
<dbReference type="KEGG" id="aman:B6F84_08425"/>
<name>A0A1W6K0S8_9CREN</name>
<dbReference type="AlphaFoldDB" id="A0A1W6K0S8"/>
<sequence>MSEELMKSGERELMDARTYFFDLLDQLNSLEENKKDILEKNGINSELLVTLGILTMHKYYLDVVIKYYWNNLEELINKLNSIQELKSELNAINEDFAKIKDAKTRAKL</sequence>
<proteinExistence type="predicted"/>
<evidence type="ECO:0000313" key="2">
    <source>
        <dbReference type="EMBL" id="ARM76044.1"/>
    </source>
</evidence>
<feature type="coiled-coil region" evidence="1">
    <location>
        <begin position="72"/>
        <end position="102"/>
    </location>
</feature>
<dbReference type="GeneID" id="41590936"/>